<evidence type="ECO:0000313" key="3">
    <source>
        <dbReference type="Proteomes" id="UP000265515"/>
    </source>
</evidence>
<keyword evidence="3" id="KW-1185">Reference proteome</keyword>
<dbReference type="EMBL" id="BFEA01005644">
    <property type="protein sequence ID" value="GBG41684.1"/>
    <property type="molecule type" value="Genomic_DNA"/>
</dbReference>
<feature type="non-terminal residue" evidence="2">
    <location>
        <position position="1"/>
    </location>
</feature>
<sequence length="81" mass="8841">LQNLLPLVHMTKATRKDPPRSQRPHLYSAGPAQSSQKLAALLAHKLISACTAAWNTTSIPCMSIVGRTLMRHKQIQASLAN</sequence>
<accession>A0A388JJG3</accession>
<evidence type="ECO:0000313" key="2">
    <source>
        <dbReference type="EMBL" id="GBG41684.1"/>
    </source>
</evidence>
<name>A0A388JJG3_CHABU</name>
<organism evidence="2 3">
    <name type="scientific">Chara braunii</name>
    <name type="common">Braun's stonewort</name>
    <dbReference type="NCBI Taxonomy" id="69332"/>
    <lineage>
        <taxon>Eukaryota</taxon>
        <taxon>Viridiplantae</taxon>
        <taxon>Streptophyta</taxon>
        <taxon>Charophyceae</taxon>
        <taxon>Charales</taxon>
        <taxon>Characeae</taxon>
        <taxon>Chara</taxon>
    </lineage>
</organism>
<dbReference type="AlphaFoldDB" id="A0A388JJG3"/>
<dbReference type="Proteomes" id="UP000265515">
    <property type="component" value="Unassembled WGS sequence"/>
</dbReference>
<evidence type="ECO:0000256" key="1">
    <source>
        <dbReference type="SAM" id="MobiDB-lite"/>
    </source>
</evidence>
<feature type="region of interest" description="Disordered" evidence="1">
    <location>
        <begin position="1"/>
        <end position="31"/>
    </location>
</feature>
<gene>
    <name evidence="2" type="ORF">CBR_g83567</name>
</gene>
<comment type="caution">
    <text evidence="2">The sequence shown here is derived from an EMBL/GenBank/DDBJ whole genome shotgun (WGS) entry which is preliminary data.</text>
</comment>
<reference evidence="2 3" key="1">
    <citation type="journal article" date="2018" name="Cell">
        <title>The Chara Genome: Secondary Complexity and Implications for Plant Terrestrialization.</title>
        <authorList>
            <person name="Nishiyama T."/>
            <person name="Sakayama H."/>
            <person name="Vries J.D."/>
            <person name="Buschmann H."/>
            <person name="Saint-Marcoux D."/>
            <person name="Ullrich K.K."/>
            <person name="Haas F.B."/>
            <person name="Vanderstraeten L."/>
            <person name="Becker D."/>
            <person name="Lang D."/>
            <person name="Vosolsobe S."/>
            <person name="Rombauts S."/>
            <person name="Wilhelmsson P.K.I."/>
            <person name="Janitza P."/>
            <person name="Kern R."/>
            <person name="Heyl A."/>
            <person name="Rumpler F."/>
            <person name="Villalobos L.I.A.C."/>
            <person name="Clay J.M."/>
            <person name="Skokan R."/>
            <person name="Toyoda A."/>
            <person name="Suzuki Y."/>
            <person name="Kagoshima H."/>
            <person name="Schijlen E."/>
            <person name="Tajeshwar N."/>
            <person name="Catarino B."/>
            <person name="Hetherington A.J."/>
            <person name="Saltykova A."/>
            <person name="Bonnot C."/>
            <person name="Breuninger H."/>
            <person name="Symeonidi A."/>
            <person name="Radhakrishnan G.V."/>
            <person name="Van Nieuwerburgh F."/>
            <person name="Deforce D."/>
            <person name="Chang C."/>
            <person name="Karol K.G."/>
            <person name="Hedrich R."/>
            <person name="Ulvskov P."/>
            <person name="Glockner G."/>
            <person name="Delwiche C.F."/>
            <person name="Petrasek J."/>
            <person name="Van de Peer Y."/>
            <person name="Friml J."/>
            <person name="Beilby M."/>
            <person name="Dolan L."/>
            <person name="Kohara Y."/>
            <person name="Sugano S."/>
            <person name="Fujiyama A."/>
            <person name="Delaux P.-M."/>
            <person name="Quint M."/>
            <person name="TheiBen G."/>
            <person name="Hagemann M."/>
            <person name="Harholt J."/>
            <person name="Dunand C."/>
            <person name="Zachgo S."/>
            <person name="Langdale J."/>
            <person name="Maumus F."/>
            <person name="Straeten D.V.D."/>
            <person name="Gould S.B."/>
            <person name="Rensing S.A."/>
        </authorList>
    </citation>
    <scope>NUCLEOTIDE SEQUENCE [LARGE SCALE GENOMIC DNA]</scope>
    <source>
        <strain evidence="2 3">S276</strain>
    </source>
</reference>
<proteinExistence type="predicted"/>
<protein>
    <submittedName>
        <fullName evidence="2">Uncharacterized protein</fullName>
    </submittedName>
</protein>